<comment type="caution">
    <text evidence="7">The sequence shown here is derived from an EMBL/GenBank/DDBJ whole genome shotgun (WGS) entry which is preliminary data.</text>
</comment>
<name>A0A2M8GL61_9BACT</name>
<dbReference type="PANTHER" id="PTHR30093">
    <property type="entry name" value="GENERAL SECRETION PATHWAY PROTEIN G"/>
    <property type="match status" value="1"/>
</dbReference>
<evidence type="ECO:0000313" key="8">
    <source>
        <dbReference type="Proteomes" id="UP000229370"/>
    </source>
</evidence>
<dbReference type="SUPFAM" id="SSF54523">
    <property type="entry name" value="Pili subunits"/>
    <property type="match status" value="1"/>
</dbReference>
<dbReference type="Gene3D" id="3.30.700.10">
    <property type="entry name" value="Glycoprotein, Type 4 Pilin"/>
    <property type="match status" value="1"/>
</dbReference>
<comment type="subcellular location">
    <subcellularLocation>
        <location evidence="1">Membrane</location>
        <topology evidence="1">Single-pass membrane protein</topology>
    </subcellularLocation>
</comment>
<keyword evidence="3 6" id="KW-0812">Transmembrane</keyword>
<evidence type="ECO:0000256" key="2">
    <source>
        <dbReference type="ARBA" id="ARBA00022481"/>
    </source>
</evidence>
<proteinExistence type="predicted"/>
<dbReference type="Proteomes" id="UP000229370">
    <property type="component" value="Unassembled WGS sequence"/>
</dbReference>
<dbReference type="PANTHER" id="PTHR30093:SF44">
    <property type="entry name" value="TYPE II SECRETION SYSTEM CORE PROTEIN G"/>
    <property type="match status" value="1"/>
</dbReference>
<gene>
    <name evidence="7" type="ORF">CO007_05455</name>
</gene>
<dbReference type="InterPro" id="IPR045584">
    <property type="entry name" value="Pilin-like"/>
</dbReference>
<dbReference type="GO" id="GO:0016020">
    <property type="term" value="C:membrane"/>
    <property type="evidence" value="ECO:0007669"/>
    <property type="project" value="UniProtKB-SubCell"/>
</dbReference>
<evidence type="ECO:0000256" key="3">
    <source>
        <dbReference type="ARBA" id="ARBA00022692"/>
    </source>
</evidence>
<keyword evidence="2" id="KW-0488">Methylation</keyword>
<dbReference type="GO" id="GO:0015627">
    <property type="term" value="C:type II protein secretion system complex"/>
    <property type="evidence" value="ECO:0007669"/>
    <property type="project" value="InterPro"/>
</dbReference>
<evidence type="ECO:0000256" key="6">
    <source>
        <dbReference type="SAM" id="Phobius"/>
    </source>
</evidence>
<dbReference type="GO" id="GO:0015628">
    <property type="term" value="P:protein secretion by the type II secretion system"/>
    <property type="evidence" value="ECO:0007669"/>
    <property type="project" value="InterPro"/>
</dbReference>
<feature type="transmembrane region" description="Helical" evidence="6">
    <location>
        <begin position="21"/>
        <end position="43"/>
    </location>
</feature>
<dbReference type="Pfam" id="PF07963">
    <property type="entry name" value="N_methyl"/>
    <property type="match status" value="1"/>
</dbReference>
<dbReference type="InterPro" id="IPR012902">
    <property type="entry name" value="N_methyl_site"/>
</dbReference>
<keyword evidence="4 6" id="KW-1133">Transmembrane helix</keyword>
<evidence type="ECO:0008006" key="9">
    <source>
        <dbReference type="Google" id="ProtNLM"/>
    </source>
</evidence>
<dbReference type="AlphaFoldDB" id="A0A2M8GL61"/>
<reference evidence="8" key="1">
    <citation type="submission" date="2017-09" db="EMBL/GenBank/DDBJ databases">
        <title>Depth-based differentiation of microbial function through sediment-hosted aquifers and enrichment of novel symbionts in the deep terrestrial subsurface.</title>
        <authorList>
            <person name="Probst A.J."/>
            <person name="Ladd B."/>
            <person name="Jarett J.K."/>
            <person name="Geller-Mcgrath D.E."/>
            <person name="Sieber C.M.K."/>
            <person name="Emerson J.B."/>
            <person name="Anantharaman K."/>
            <person name="Thomas B.C."/>
            <person name="Malmstrom R."/>
            <person name="Stieglmeier M."/>
            <person name="Klingl A."/>
            <person name="Woyke T."/>
            <person name="Ryan C.M."/>
            <person name="Banfield J.F."/>
        </authorList>
    </citation>
    <scope>NUCLEOTIDE SEQUENCE [LARGE SCALE GENOMIC DNA]</scope>
</reference>
<accession>A0A2M8GL61</accession>
<evidence type="ECO:0000256" key="4">
    <source>
        <dbReference type="ARBA" id="ARBA00022989"/>
    </source>
</evidence>
<dbReference type="EMBL" id="PFQK01000093">
    <property type="protein sequence ID" value="PJC81292.1"/>
    <property type="molecule type" value="Genomic_DNA"/>
</dbReference>
<protein>
    <recommendedName>
        <fullName evidence="9">Type II secretion system protein GspG C-terminal domain-containing protein</fullName>
    </recommendedName>
</protein>
<keyword evidence="5 6" id="KW-0472">Membrane</keyword>
<organism evidence="7 8">
    <name type="scientific">Candidatus Roizmanbacteria bacterium CG_4_8_14_3_um_filter_36_10</name>
    <dbReference type="NCBI Taxonomy" id="1974834"/>
    <lineage>
        <taxon>Bacteria</taxon>
        <taxon>Candidatus Roizmaniibacteriota</taxon>
    </lineage>
</organism>
<sequence>MKKKFLKKTYPPNTYRITLNIGFTLIELLVVIAIIGILSAVLLPNYVAVRERARDGQRKSDLKKLQQALELYRQDNKDFPAALPTPGGGAWTSESGLTYLNKIPFDPSNLTPTPYSYERGVDTLIYTLCTCLENSADADGQSGNCTAYNCGTGKKYELNQP</sequence>
<dbReference type="PRINTS" id="PR00813">
    <property type="entry name" value="BCTERIALGSPG"/>
</dbReference>
<evidence type="ECO:0000313" key="7">
    <source>
        <dbReference type="EMBL" id="PJC81292.1"/>
    </source>
</evidence>
<evidence type="ECO:0000256" key="5">
    <source>
        <dbReference type="ARBA" id="ARBA00023136"/>
    </source>
</evidence>
<dbReference type="InterPro" id="IPR000983">
    <property type="entry name" value="Bac_GSPG_pilin"/>
</dbReference>
<dbReference type="NCBIfam" id="TIGR02532">
    <property type="entry name" value="IV_pilin_GFxxxE"/>
    <property type="match status" value="1"/>
</dbReference>
<evidence type="ECO:0000256" key="1">
    <source>
        <dbReference type="ARBA" id="ARBA00004167"/>
    </source>
</evidence>